<name>A0ACD3B9Z5_9AGAR</name>
<dbReference type="Proteomes" id="UP000308600">
    <property type="component" value="Unassembled WGS sequence"/>
</dbReference>
<evidence type="ECO:0000313" key="2">
    <source>
        <dbReference type="Proteomes" id="UP000308600"/>
    </source>
</evidence>
<evidence type="ECO:0000313" key="1">
    <source>
        <dbReference type="EMBL" id="TFK74741.1"/>
    </source>
</evidence>
<proteinExistence type="predicted"/>
<reference evidence="1 2" key="1">
    <citation type="journal article" date="2019" name="Nat. Ecol. Evol.">
        <title>Megaphylogeny resolves global patterns of mushroom evolution.</title>
        <authorList>
            <person name="Varga T."/>
            <person name="Krizsan K."/>
            <person name="Foldi C."/>
            <person name="Dima B."/>
            <person name="Sanchez-Garcia M."/>
            <person name="Sanchez-Ramirez S."/>
            <person name="Szollosi G.J."/>
            <person name="Szarkandi J.G."/>
            <person name="Papp V."/>
            <person name="Albert L."/>
            <person name="Andreopoulos W."/>
            <person name="Angelini C."/>
            <person name="Antonin V."/>
            <person name="Barry K.W."/>
            <person name="Bougher N.L."/>
            <person name="Buchanan P."/>
            <person name="Buyck B."/>
            <person name="Bense V."/>
            <person name="Catcheside P."/>
            <person name="Chovatia M."/>
            <person name="Cooper J."/>
            <person name="Damon W."/>
            <person name="Desjardin D."/>
            <person name="Finy P."/>
            <person name="Geml J."/>
            <person name="Haridas S."/>
            <person name="Hughes K."/>
            <person name="Justo A."/>
            <person name="Karasinski D."/>
            <person name="Kautmanova I."/>
            <person name="Kiss B."/>
            <person name="Kocsube S."/>
            <person name="Kotiranta H."/>
            <person name="LaButti K.M."/>
            <person name="Lechner B.E."/>
            <person name="Liimatainen K."/>
            <person name="Lipzen A."/>
            <person name="Lukacs Z."/>
            <person name="Mihaltcheva S."/>
            <person name="Morgado L.N."/>
            <person name="Niskanen T."/>
            <person name="Noordeloos M.E."/>
            <person name="Ohm R.A."/>
            <person name="Ortiz-Santana B."/>
            <person name="Ovrebo C."/>
            <person name="Racz N."/>
            <person name="Riley R."/>
            <person name="Savchenko A."/>
            <person name="Shiryaev A."/>
            <person name="Soop K."/>
            <person name="Spirin V."/>
            <person name="Szebenyi C."/>
            <person name="Tomsovsky M."/>
            <person name="Tulloss R.E."/>
            <person name="Uehling J."/>
            <person name="Grigoriev I.V."/>
            <person name="Vagvolgyi C."/>
            <person name="Papp T."/>
            <person name="Martin F.M."/>
            <person name="Miettinen O."/>
            <person name="Hibbett D.S."/>
            <person name="Nagy L.G."/>
        </authorList>
    </citation>
    <scope>NUCLEOTIDE SEQUENCE [LARGE SCALE GENOMIC DNA]</scope>
    <source>
        <strain evidence="1 2">NL-1719</strain>
    </source>
</reference>
<sequence>MSPLRARNGNGRDTDRYRARMTPRRPLYSHPLQQQQPRQSRILPHLPPELYWSIIDFVTDTQDLCNLTLTSRICQNAAEHILYRTIDLGRDTLRLESWAGVILDYPDKAAHVQALSVTFDTPLLIVPCMVRPTLQLLSQALRVLPNLRSLTLLGHPMVMMNPLNSWILQGCDFKLQTFHNEVFPASALHSFLSTQPTIREWRQADLLAEDSMVLASTLGNLPELMVFRGHAALFAGIDETRPLRRVSLRMDGVLDGFIDRELLRSLALCGSTILALHLEQSGGHLYHGQLLSPRSSAILKLLRKSVPYLPNLRLLVIGESNNLKLSIQDYISIINQYPSLQGIIFKSNNKTGVQVPNSILGCIMSQCPRVLSVATLSATGQGLLAFNRTKTEDWGGITQAYVHNASDVIDNLRPWWI</sequence>
<protein>
    <submittedName>
        <fullName evidence="1">Uncharacterized protein</fullName>
    </submittedName>
</protein>
<gene>
    <name evidence="1" type="ORF">BDN72DRAFT_629475</name>
</gene>
<dbReference type="EMBL" id="ML208266">
    <property type="protein sequence ID" value="TFK74741.1"/>
    <property type="molecule type" value="Genomic_DNA"/>
</dbReference>
<accession>A0ACD3B9Z5</accession>
<organism evidence="1 2">
    <name type="scientific">Pluteus cervinus</name>
    <dbReference type="NCBI Taxonomy" id="181527"/>
    <lineage>
        <taxon>Eukaryota</taxon>
        <taxon>Fungi</taxon>
        <taxon>Dikarya</taxon>
        <taxon>Basidiomycota</taxon>
        <taxon>Agaricomycotina</taxon>
        <taxon>Agaricomycetes</taxon>
        <taxon>Agaricomycetidae</taxon>
        <taxon>Agaricales</taxon>
        <taxon>Pluteineae</taxon>
        <taxon>Pluteaceae</taxon>
        <taxon>Pluteus</taxon>
    </lineage>
</organism>
<keyword evidence="2" id="KW-1185">Reference proteome</keyword>